<gene>
    <name evidence="1" type="ORF">LVIROSA_LOCUS23074</name>
</gene>
<dbReference type="EMBL" id="CAKMRJ010004445">
    <property type="protein sequence ID" value="CAH1436712.1"/>
    <property type="molecule type" value="Genomic_DNA"/>
</dbReference>
<keyword evidence="2" id="KW-1185">Reference proteome</keyword>
<reference evidence="1 2" key="1">
    <citation type="submission" date="2022-01" db="EMBL/GenBank/DDBJ databases">
        <authorList>
            <person name="Xiong W."/>
            <person name="Schranz E."/>
        </authorList>
    </citation>
    <scope>NUCLEOTIDE SEQUENCE [LARGE SCALE GENOMIC DNA]</scope>
</reference>
<name>A0AAU9NFQ3_9ASTR</name>
<comment type="caution">
    <text evidence="1">The sequence shown here is derived from an EMBL/GenBank/DDBJ whole genome shotgun (WGS) entry which is preliminary data.</text>
</comment>
<organism evidence="1 2">
    <name type="scientific">Lactuca virosa</name>
    <dbReference type="NCBI Taxonomy" id="75947"/>
    <lineage>
        <taxon>Eukaryota</taxon>
        <taxon>Viridiplantae</taxon>
        <taxon>Streptophyta</taxon>
        <taxon>Embryophyta</taxon>
        <taxon>Tracheophyta</taxon>
        <taxon>Spermatophyta</taxon>
        <taxon>Magnoliopsida</taxon>
        <taxon>eudicotyledons</taxon>
        <taxon>Gunneridae</taxon>
        <taxon>Pentapetalae</taxon>
        <taxon>asterids</taxon>
        <taxon>campanulids</taxon>
        <taxon>Asterales</taxon>
        <taxon>Asteraceae</taxon>
        <taxon>Cichorioideae</taxon>
        <taxon>Cichorieae</taxon>
        <taxon>Lactucinae</taxon>
        <taxon>Lactuca</taxon>
    </lineage>
</organism>
<protein>
    <submittedName>
        <fullName evidence="1">Uncharacterized protein</fullName>
    </submittedName>
</protein>
<evidence type="ECO:0000313" key="2">
    <source>
        <dbReference type="Proteomes" id="UP001157418"/>
    </source>
</evidence>
<accession>A0AAU9NFQ3</accession>
<dbReference type="AlphaFoldDB" id="A0AAU9NFQ3"/>
<evidence type="ECO:0000313" key="1">
    <source>
        <dbReference type="EMBL" id="CAH1436712.1"/>
    </source>
</evidence>
<dbReference type="Proteomes" id="UP001157418">
    <property type="component" value="Unassembled WGS sequence"/>
</dbReference>
<proteinExistence type="predicted"/>
<sequence length="104" mass="12250">MGPGMATHGCLTDNFIFFGPFSNANQVFDEMLKEIMIKESFLCCHFRDVLAHPGYVASLYMLYAKQVFDEMPEPDYDDGAFWYDFGFIKFHWHCNELRKTRMLL</sequence>